<protein>
    <submittedName>
        <fullName evidence="3">Histidine-rich glycoprotein-like</fullName>
    </submittedName>
</protein>
<evidence type="ECO:0000313" key="2">
    <source>
        <dbReference type="Proteomes" id="UP000095282"/>
    </source>
</evidence>
<feature type="compositionally biased region" description="Basic residues" evidence="1">
    <location>
        <begin position="41"/>
        <end position="75"/>
    </location>
</feature>
<accession>A0A1I7TZA6</accession>
<keyword evidence="2" id="KW-1185">Reference proteome</keyword>
<evidence type="ECO:0000256" key="1">
    <source>
        <dbReference type="SAM" id="MobiDB-lite"/>
    </source>
</evidence>
<evidence type="ECO:0000313" key="3">
    <source>
        <dbReference type="WBParaSite" id="Csp11.Scaffold629.g13292.t1"/>
    </source>
</evidence>
<proteinExistence type="predicted"/>
<name>A0A1I7TZA6_9PELO</name>
<organism evidence="2 3">
    <name type="scientific">Caenorhabditis tropicalis</name>
    <dbReference type="NCBI Taxonomy" id="1561998"/>
    <lineage>
        <taxon>Eukaryota</taxon>
        <taxon>Metazoa</taxon>
        <taxon>Ecdysozoa</taxon>
        <taxon>Nematoda</taxon>
        <taxon>Chromadorea</taxon>
        <taxon>Rhabditida</taxon>
        <taxon>Rhabditina</taxon>
        <taxon>Rhabditomorpha</taxon>
        <taxon>Rhabditoidea</taxon>
        <taxon>Rhabditidae</taxon>
        <taxon>Peloderinae</taxon>
        <taxon>Caenorhabditis</taxon>
    </lineage>
</organism>
<feature type="region of interest" description="Disordered" evidence="1">
    <location>
        <begin position="1"/>
        <end position="75"/>
    </location>
</feature>
<dbReference type="Proteomes" id="UP000095282">
    <property type="component" value="Unplaced"/>
</dbReference>
<sequence>MNNAFGSAPPFIYGNQRGNKHQNWQEKHHSGIKKGTEHAFTTHHHQSHHGYSHHSFGHNGHHGFGHKSFPRHGQN</sequence>
<dbReference type="WBParaSite" id="Csp11.Scaffold629.g13292.t1">
    <property type="protein sequence ID" value="Csp11.Scaffold629.g13292.t1"/>
    <property type="gene ID" value="Csp11.Scaffold629.g13292"/>
</dbReference>
<dbReference type="AlphaFoldDB" id="A0A1I7TZA6"/>
<reference evidence="3" key="1">
    <citation type="submission" date="2016-11" db="UniProtKB">
        <authorList>
            <consortium name="WormBaseParasite"/>
        </authorList>
    </citation>
    <scope>IDENTIFICATION</scope>
</reference>
<feature type="compositionally biased region" description="Basic and acidic residues" evidence="1">
    <location>
        <begin position="23"/>
        <end position="37"/>
    </location>
</feature>